<comment type="function">
    <text evidence="10">Involved in ciliogenesis.</text>
</comment>
<evidence type="ECO:0000256" key="4">
    <source>
        <dbReference type="ARBA" id="ARBA00022490"/>
    </source>
</evidence>
<feature type="compositionally biased region" description="Basic residues" evidence="13">
    <location>
        <begin position="344"/>
        <end position="355"/>
    </location>
</feature>
<evidence type="ECO:0000256" key="7">
    <source>
        <dbReference type="ARBA" id="ARBA00023069"/>
    </source>
</evidence>
<dbReference type="Pfam" id="PF10595">
    <property type="entry name" value="FAM161A_B"/>
    <property type="match status" value="1"/>
</dbReference>
<dbReference type="AlphaFoldDB" id="A0A1U7QPM8"/>
<keyword evidence="7" id="KW-0969">Cilium</keyword>
<feature type="region of interest" description="Disordered" evidence="13">
    <location>
        <begin position="428"/>
        <end position="447"/>
    </location>
</feature>
<keyword evidence="4" id="KW-0963">Cytoplasm</keyword>
<sequence>MASPRRAARQAAANLRLPVDPTDGARAAQYEREDALESLVTAALAAAVEEEPTGMRPARASAGGNSFPRGNEGVAFQDSVGFSDIYHSNEEYFRKLRELKAAHAETMEKLEKMYQDKLNIKDIWPVIIREDSSSVSSSSASEKNCPHPVLLVTSYSEPEVGRSSSLSTTCDEELPSLEREAPGESRMTAYAKELINNMWTNFSVEDYIQYDSDVQTPKKTRRKPKPWVPTVTVPVPFEMTVREQKKREAALKARSDPQSRQKLLKRDEDDAECKKKFRANPVPSGMLQPAYEDVMRQNEERRRTVREKSKAALLASQKPFKFIAREEQKKQAIREKQLRDLFRSKRRTKRFKARPVPHSVYKAAASDKSKEDKLSRDVSTQPRAEELPQSSSWPCRPACRRFRDPQSPGKPRGRHRCRCLSPDDGDFAEKGRKEPFSEPSAQKHSTPCKQCGLHESPCDSAKRQKVVADIGADEENLKEICWPYLSPGCTKPRPCRCSPPMPTLSSRGREQAIRKSLEEKKMLEEDRNRILTKQKQRMKELQKLLATRVKAYDSHQGLAQMSKSRVNHRRTSEKARMKDYRRELEERDGKLRQRPMLFERVAQRNARMAAEKRYSNTLKALGLSEEFVSEKGQGGKASESFTRQELRSRTSDKESTYEEEGENGEENYFIDADSQDSCKENPGEVKEDREAISEE</sequence>
<evidence type="ECO:0000256" key="6">
    <source>
        <dbReference type="ARBA" id="ARBA00023054"/>
    </source>
</evidence>
<dbReference type="Proteomes" id="UP000886700">
    <property type="component" value="Unplaced"/>
</dbReference>
<evidence type="ECO:0000256" key="10">
    <source>
        <dbReference type="ARBA" id="ARBA00037165"/>
    </source>
</evidence>
<evidence type="ECO:0000313" key="14">
    <source>
        <dbReference type="Proteomes" id="UP000886700"/>
    </source>
</evidence>
<evidence type="ECO:0000256" key="12">
    <source>
        <dbReference type="SAM" id="Coils"/>
    </source>
</evidence>
<evidence type="ECO:0000256" key="1">
    <source>
        <dbReference type="ARBA" id="ARBA00004114"/>
    </source>
</evidence>
<keyword evidence="5" id="KW-0970">Cilium biogenesis/degradation</keyword>
<keyword evidence="9" id="KW-0966">Cell projection</keyword>
<gene>
    <name evidence="15" type="primary">Fam161a</name>
</gene>
<dbReference type="PANTHER" id="PTHR21501:SF3">
    <property type="entry name" value="PROTEIN FAM161A"/>
    <property type="match status" value="1"/>
</dbReference>
<feature type="region of interest" description="Disordered" evidence="13">
    <location>
        <begin position="626"/>
        <end position="695"/>
    </location>
</feature>
<reference evidence="15" key="1">
    <citation type="submission" date="2025-08" db="UniProtKB">
        <authorList>
            <consortium name="RefSeq"/>
        </authorList>
    </citation>
    <scope>IDENTIFICATION</scope>
    <source>
        <tissue evidence="15">Liver</tissue>
    </source>
</reference>
<dbReference type="GeneID" id="101824342"/>
<dbReference type="STRING" id="10036.ENSMAUP00000012459"/>
<dbReference type="GO" id="GO:0036064">
    <property type="term" value="C:ciliary basal body"/>
    <property type="evidence" value="ECO:0007669"/>
    <property type="project" value="TreeGrafter"/>
</dbReference>
<dbReference type="PANTHER" id="PTHR21501">
    <property type="entry name" value="PROTEIN FAM-161"/>
    <property type="match status" value="1"/>
</dbReference>
<feature type="compositionally biased region" description="Basic and acidic residues" evidence="13">
    <location>
        <begin position="642"/>
        <end position="656"/>
    </location>
</feature>
<comment type="subcellular location">
    <subcellularLocation>
        <location evidence="2">Cytoplasm</location>
        <location evidence="2">Cytoskeleton</location>
        <location evidence="2">Cilium basal body</location>
    </subcellularLocation>
    <subcellularLocation>
        <location evidence="1">Cytoplasm</location>
        <location evidence="1">Cytoskeleton</location>
        <location evidence="1">Microtubule organizing center</location>
        <location evidence="1">Centrosome</location>
        <location evidence="1">Centriole</location>
    </subcellularLocation>
</comment>
<evidence type="ECO:0000256" key="8">
    <source>
        <dbReference type="ARBA" id="ARBA00023212"/>
    </source>
</evidence>
<evidence type="ECO:0000256" key="2">
    <source>
        <dbReference type="ARBA" id="ARBA00004120"/>
    </source>
</evidence>
<evidence type="ECO:0000256" key="9">
    <source>
        <dbReference type="ARBA" id="ARBA00023273"/>
    </source>
</evidence>
<evidence type="ECO:0000256" key="5">
    <source>
        <dbReference type="ARBA" id="ARBA00022794"/>
    </source>
</evidence>
<feature type="region of interest" description="Disordered" evidence="13">
    <location>
        <begin position="1"/>
        <end position="28"/>
    </location>
</feature>
<evidence type="ECO:0000256" key="13">
    <source>
        <dbReference type="SAM" id="MobiDB-lite"/>
    </source>
</evidence>
<feature type="compositionally biased region" description="Basic and acidic residues" evidence="13">
    <location>
        <begin position="676"/>
        <end position="695"/>
    </location>
</feature>
<keyword evidence="14" id="KW-1185">Reference proteome</keyword>
<keyword evidence="8" id="KW-0206">Cytoskeleton</keyword>
<dbReference type="InterPro" id="IPR051655">
    <property type="entry name" value="FAM161"/>
</dbReference>
<dbReference type="GO" id="GO:0032391">
    <property type="term" value="C:photoreceptor connecting cilium"/>
    <property type="evidence" value="ECO:0007669"/>
    <property type="project" value="TreeGrafter"/>
</dbReference>
<evidence type="ECO:0000313" key="15">
    <source>
        <dbReference type="RefSeq" id="XP_005070488.3"/>
    </source>
</evidence>
<comment type="similarity">
    <text evidence="3">Belongs to the FAM161 family.</text>
</comment>
<feature type="coiled-coil region" evidence="12">
    <location>
        <begin position="89"/>
        <end position="116"/>
    </location>
</feature>
<proteinExistence type="inferred from homology"/>
<organism evidence="14 15">
    <name type="scientific">Mesocricetus auratus</name>
    <name type="common">Golden hamster</name>
    <dbReference type="NCBI Taxonomy" id="10036"/>
    <lineage>
        <taxon>Eukaryota</taxon>
        <taxon>Metazoa</taxon>
        <taxon>Chordata</taxon>
        <taxon>Craniata</taxon>
        <taxon>Vertebrata</taxon>
        <taxon>Euteleostomi</taxon>
        <taxon>Mammalia</taxon>
        <taxon>Eutheria</taxon>
        <taxon>Euarchontoglires</taxon>
        <taxon>Glires</taxon>
        <taxon>Rodentia</taxon>
        <taxon>Myomorpha</taxon>
        <taxon>Muroidea</taxon>
        <taxon>Cricetidae</taxon>
        <taxon>Cricetinae</taxon>
        <taxon>Mesocricetus</taxon>
    </lineage>
</organism>
<keyword evidence="6 12" id="KW-0175">Coiled coil</keyword>
<feature type="compositionally biased region" description="Basic and acidic residues" evidence="13">
    <location>
        <begin position="365"/>
        <end position="376"/>
    </location>
</feature>
<evidence type="ECO:0000256" key="3">
    <source>
        <dbReference type="ARBA" id="ARBA00006663"/>
    </source>
</evidence>
<dbReference type="eggNOG" id="ENOG502QRC3">
    <property type="taxonomic scope" value="Eukaryota"/>
</dbReference>
<dbReference type="KEGG" id="maua:101824342"/>
<dbReference type="GO" id="GO:0005814">
    <property type="term" value="C:centriole"/>
    <property type="evidence" value="ECO:0007669"/>
    <property type="project" value="UniProtKB-SubCell"/>
</dbReference>
<feature type="compositionally biased region" description="Polar residues" evidence="13">
    <location>
        <begin position="377"/>
        <end position="393"/>
    </location>
</feature>
<evidence type="ECO:0000256" key="11">
    <source>
        <dbReference type="ARBA" id="ARBA00039949"/>
    </source>
</evidence>
<accession>A0A1U7QPM8</accession>
<feature type="region of interest" description="Disordered" evidence="13">
    <location>
        <begin position="249"/>
        <end position="272"/>
    </location>
</feature>
<feature type="region of interest" description="Disordered" evidence="13">
    <location>
        <begin position="344"/>
        <end position="421"/>
    </location>
</feature>
<dbReference type="InterPro" id="IPR019579">
    <property type="entry name" value="FAM161A/B"/>
</dbReference>
<protein>
    <recommendedName>
        <fullName evidence="11">Protein FAM161A</fullName>
    </recommendedName>
</protein>
<dbReference type="RefSeq" id="XP_005070488.3">
    <property type="nucleotide sequence ID" value="XM_005070431.4"/>
</dbReference>
<name>A0A1U7QPM8_MESAU</name>
<dbReference type="GO" id="GO:0044782">
    <property type="term" value="P:cilium organization"/>
    <property type="evidence" value="ECO:0007669"/>
    <property type="project" value="TreeGrafter"/>
</dbReference>